<gene>
    <name evidence="1" type="ORF">ID875_21450</name>
</gene>
<dbReference type="EMBL" id="JACWUS010000005">
    <property type="protein sequence ID" value="MBD2829930.1"/>
    <property type="molecule type" value="Genomic_DNA"/>
</dbReference>
<protein>
    <submittedName>
        <fullName evidence="1">Uncharacterized protein</fullName>
    </submittedName>
</protein>
<evidence type="ECO:0000313" key="1">
    <source>
        <dbReference type="EMBL" id="MBD2829930.1"/>
    </source>
</evidence>
<accession>A0A927BNM8</accession>
<reference evidence="1" key="1">
    <citation type="journal article" date="2020" name="PLoS ONE">
        <title>Isolation and characterization of Streptomyces bacteriophages and Streptomyces strains encoding biosynthetic arsenals: Streptomyces strains and phages for antibiotic discovery.</title>
        <authorList>
            <person name="Montano E.T."/>
            <person name="Nideffer J.F."/>
            <person name="Brumage L."/>
            <person name="Erb M."/>
            <person name="Derman A.I."/>
            <person name="Davis J.P."/>
            <person name="Estrada E."/>
            <person name="Fu S."/>
            <person name="Le D."/>
            <person name="Vuppala A."/>
            <person name="Tran C."/>
            <person name="Luterstein E."/>
            <person name="Lakkaraju S."/>
            <person name="Panchagnula S."/>
            <person name="Ren C."/>
            <person name="Doan J."/>
            <person name="Tran S."/>
            <person name="Soriano J."/>
            <person name="Fujita Y."/>
            <person name="Gutala P."/>
            <person name="Fujii Q."/>
            <person name="Lee M."/>
            <person name="Bui A."/>
            <person name="Villarreal C."/>
            <person name="Shing S.R."/>
            <person name="Kim S."/>
            <person name="Freeman D."/>
            <person name="Racha V."/>
            <person name="Ho A."/>
            <person name="Kumar P."/>
            <person name="Falah K."/>
            <person name="Dawson T."/>
            <person name="Enustun E."/>
            <person name="Prichard A."/>
            <person name="Gomez A."/>
            <person name="Khanna K."/>
            <person name="Trigg S."/>
            <person name="Fernandez L."/>
            <person name="Pogliano K."/>
            <person name="Pogliano J."/>
        </authorList>
    </citation>
    <scope>NUCLEOTIDE SEQUENCE</scope>
    <source>
        <strain evidence="1">QF2</strain>
    </source>
</reference>
<sequence>MTSPVMRPRELPFSAALMRKLLEETAELPGADYRVLSYYVTAVPLGDTVRDTAKVVAGIVKITEGTASKSINRLVANGWLTRAFRVGAVPFYRAGDKVLELAAAGDGQTEQPLATVSRLPVRGAESE</sequence>
<name>A0A927BNM8_STRGL</name>
<organism evidence="1">
    <name type="scientific">Streptomyces globisporus</name>
    <dbReference type="NCBI Taxonomy" id="1908"/>
    <lineage>
        <taxon>Bacteria</taxon>
        <taxon>Bacillati</taxon>
        <taxon>Actinomycetota</taxon>
        <taxon>Actinomycetes</taxon>
        <taxon>Kitasatosporales</taxon>
        <taxon>Streptomycetaceae</taxon>
        <taxon>Streptomyces</taxon>
    </lineage>
</organism>
<proteinExistence type="predicted"/>
<dbReference type="AlphaFoldDB" id="A0A927BNM8"/>
<comment type="caution">
    <text evidence="1">The sequence shown here is derived from an EMBL/GenBank/DDBJ whole genome shotgun (WGS) entry which is preliminary data.</text>
</comment>